<accession>A0A0W0SP54</accession>
<sequence>MAKAKPEALFMHCMPMEHGKEVSVSLPDILLQYYSLKVRIDYMHKKHFYLFLQEKWVSKNLQCIRESLYF</sequence>
<dbReference type="GO" id="GO:0016597">
    <property type="term" value="F:amino acid binding"/>
    <property type="evidence" value="ECO:0007669"/>
    <property type="project" value="InterPro"/>
</dbReference>
<proteinExistence type="predicted"/>
<dbReference type="Proteomes" id="UP000054742">
    <property type="component" value="Unassembled WGS sequence"/>
</dbReference>
<dbReference type="GO" id="GO:0016743">
    <property type="term" value="F:carboxyl- or carbamoyltransferase activity"/>
    <property type="evidence" value="ECO:0007669"/>
    <property type="project" value="InterPro"/>
</dbReference>
<dbReference type="Gene3D" id="3.40.50.1370">
    <property type="entry name" value="Aspartate/ornithine carbamoyltransferase"/>
    <property type="match status" value="1"/>
</dbReference>
<keyword evidence="1 2" id="KW-0808">Transferase</keyword>
<name>A0A0W0SP54_9GAMM</name>
<dbReference type="GO" id="GO:0006520">
    <property type="term" value="P:amino acid metabolic process"/>
    <property type="evidence" value="ECO:0007669"/>
    <property type="project" value="InterPro"/>
</dbReference>
<dbReference type="InterPro" id="IPR036901">
    <property type="entry name" value="Asp/Orn_carbamoylTrfase_sf"/>
</dbReference>
<evidence type="ECO:0000313" key="3">
    <source>
        <dbReference type="Proteomes" id="UP000054742"/>
    </source>
</evidence>
<evidence type="ECO:0000256" key="1">
    <source>
        <dbReference type="ARBA" id="ARBA00022679"/>
    </source>
</evidence>
<keyword evidence="3" id="KW-1185">Reference proteome</keyword>
<dbReference type="AlphaFoldDB" id="A0A0W0SP54"/>
<protein>
    <submittedName>
        <fullName evidence="2">Ornithine carbamoyltransferase</fullName>
    </submittedName>
</protein>
<reference evidence="2 3" key="1">
    <citation type="submission" date="2015-11" db="EMBL/GenBank/DDBJ databases">
        <title>Genomic analysis of 38 Legionella species identifies large and diverse effector repertoires.</title>
        <authorList>
            <person name="Burstein D."/>
            <person name="Amaro F."/>
            <person name="Zusman T."/>
            <person name="Lifshitz Z."/>
            <person name="Cohen O."/>
            <person name="Gilbert J.A."/>
            <person name="Pupko T."/>
            <person name="Shuman H.A."/>
            <person name="Segal G."/>
        </authorList>
    </citation>
    <scope>NUCLEOTIDE SEQUENCE [LARGE SCALE GENOMIC DNA]</scope>
    <source>
        <strain evidence="2 3">ATCC 43878</strain>
    </source>
</reference>
<dbReference type="RefSeq" id="WP_058441037.1">
    <property type="nucleotide sequence ID" value="NZ_CAAAHU010000009.1"/>
</dbReference>
<dbReference type="PATRIC" id="fig|29422.6.peg.988"/>
<dbReference type="SUPFAM" id="SSF53671">
    <property type="entry name" value="Aspartate/ornithine carbamoyltransferase"/>
    <property type="match status" value="1"/>
</dbReference>
<evidence type="ECO:0000313" key="2">
    <source>
        <dbReference type="EMBL" id="KTC85144.1"/>
    </source>
</evidence>
<organism evidence="2 3">
    <name type="scientific">Legionella brunensis</name>
    <dbReference type="NCBI Taxonomy" id="29422"/>
    <lineage>
        <taxon>Bacteria</taxon>
        <taxon>Pseudomonadati</taxon>
        <taxon>Pseudomonadota</taxon>
        <taxon>Gammaproteobacteria</taxon>
        <taxon>Legionellales</taxon>
        <taxon>Legionellaceae</taxon>
        <taxon>Legionella</taxon>
    </lineage>
</organism>
<gene>
    <name evidence="2" type="primary">argF</name>
    <name evidence="2" type="ORF">Lbru_0940</name>
</gene>
<dbReference type="STRING" id="29422.Lbru_0940"/>
<comment type="caution">
    <text evidence="2">The sequence shown here is derived from an EMBL/GenBank/DDBJ whole genome shotgun (WGS) entry which is preliminary data.</text>
</comment>
<dbReference type="EMBL" id="LNXV01000007">
    <property type="protein sequence ID" value="KTC85144.1"/>
    <property type="molecule type" value="Genomic_DNA"/>
</dbReference>